<dbReference type="InterPro" id="IPR035940">
    <property type="entry name" value="CAP_sf"/>
</dbReference>
<dbReference type="Pfam" id="PF01476">
    <property type="entry name" value="LysM"/>
    <property type="match status" value="1"/>
</dbReference>
<dbReference type="SUPFAM" id="SSF55797">
    <property type="entry name" value="PR-1-like"/>
    <property type="match status" value="1"/>
</dbReference>
<dbReference type="AlphaFoldDB" id="A0AAV4LBI8"/>
<feature type="chain" id="PRO_5043853701" description="LysM domain-containing protein" evidence="1">
    <location>
        <begin position="31"/>
        <end position="213"/>
    </location>
</feature>
<gene>
    <name evidence="3" type="ORF">DNHGIG_05830</name>
</gene>
<comment type="caution">
    <text evidence="3">The sequence shown here is derived from an EMBL/GenBank/DDBJ whole genome shotgun (WGS) entry which is preliminary data.</text>
</comment>
<evidence type="ECO:0000259" key="2">
    <source>
        <dbReference type="PROSITE" id="PS51782"/>
    </source>
</evidence>
<dbReference type="PANTHER" id="PTHR31157:SF1">
    <property type="entry name" value="SCP DOMAIN-CONTAINING PROTEIN"/>
    <property type="match status" value="1"/>
</dbReference>
<feature type="domain" description="LysM" evidence="2">
    <location>
        <begin position="33"/>
        <end position="79"/>
    </location>
</feature>
<keyword evidence="1" id="KW-0732">Signal</keyword>
<evidence type="ECO:0000313" key="4">
    <source>
        <dbReference type="Proteomes" id="UP001057291"/>
    </source>
</evidence>
<dbReference type="EMBL" id="BOQE01000001">
    <property type="protein sequence ID" value="GIM45034.1"/>
    <property type="molecule type" value="Genomic_DNA"/>
</dbReference>
<proteinExistence type="predicted"/>
<reference evidence="3" key="1">
    <citation type="journal article" date="2023" name="Int. J. Syst. Evol. Microbiol.">
        <title>Collibacillus ludicampi gen. nov., sp. nov., a new soil bacterium of the family Alicyclobacillaceae.</title>
        <authorList>
            <person name="Jojima T."/>
            <person name="Ioku Y."/>
            <person name="Fukuta Y."/>
            <person name="Shirasaka N."/>
            <person name="Matsumura Y."/>
            <person name="Mori M."/>
        </authorList>
    </citation>
    <scope>NUCLEOTIDE SEQUENCE</scope>
    <source>
        <strain evidence="3">TP075</strain>
    </source>
</reference>
<protein>
    <recommendedName>
        <fullName evidence="2">LysM domain-containing protein</fullName>
    </recommendedName>
</protein>
<dbReference type="PROSITE" id="PS51782">
    <property type="entry name" value="LYSM"/>
    <property type="match status" value="1"/>
</dbReference>
<dbReference type="SUPFAM" id="SSF54106">
    <property type="entry name" value="LysM domain"/>
    <property type="match status" value="1"/>
</dbReference>
<dbReference type="InterPro" id="IPR018392">
    <property type="entry name" value="LysM"/>
</dbReference>
<dbReference type="InterPro" id="IPR014258">
    <property type="entry name" value="CAP_domain_YkwD-like"/>
</dbReference>
<dbReference type="Proteomes" id="UP001057291">
    <property type="component" value="Unassembled WGS sequence"/>
</dbReference>
<evidence type="ECO:0000313" key="3">
    <source>
        <dbReference type="EMBL" id="GIM45034.1"/>
    </source>
</evidence>
<name>A0AAV4LBI8_9BACL</name>
<dbReference type="CDD" id="cd00118">
    <property type="entry name" value="LysM"/>
    <property type="match status" value="1"/>
</dbReference>
<dbReference type="SMART" id="SM00257">
    <property type="entry name" value="LysM"/>
    <property type="match status" value="1"/>
</dbReference>
<evidence type="ECO:0000256" key="1">
    <source>
        <dbReference type="SAM" id="SignalP"/>
    </source>
</evidence>
<dbReference type="Pfam" id="PF00188">
    <property type="entry name" value="CAP"/>
    <property type="match status" value="1"/>
</dbReference>
<accession>A0AAV4LBI8</accession>
<dbReference type="CDD" id="cd05379">
    <property type="entry name" value="CAP_bacterial"/>
    <property type="match status" value="1"/>
</dbReference>
<dbReference type="InterPro" id="IPR014044">
    <property type="entry name" value="CAP_dom"/>
</dbReference>
<dbReference type="Gene3D" id="3.40.33.10">
    <property type="entry name" value="CAP"/>
    <property type="match status" value="1"/>
</dbReference>
<feature type="signal peptide" evidence="1">
    <location>
        <begin position="1"/>
        <end position="30"/>
    </location>
</feature>
<keyword evidence="4" id="KW-1185">Reference proteome</keyword>
<dbReference type="InterPro" id="IPR036779">
    <property type="entry name" value="LysM_dom_sf"/>
</dbReference>
<dbReference type="NCBIfam" id="TIGR02909">
    <property type="entry name" value="spore_YkwD"/>
    <property type="match status" value="1"/>
</dbReference>
<dbReference type="RefSeq" id="WP_282198271.1">
    <property type="nucleotide sequence ID" value="NZ_BOQE01000001.1"/>
</dbReference>
<dbReference type="PANTHER" id="PTHR31157">
    <property type="entry name" value="SCP DOMAIN-CONTAINING PROTEIN"/>
    <property type="match status" value="1"/>
</dbReference>
<dbReference type="Gene3D" id="3.10.350.10">
    <property type="entry name" value="LysM domain"/>
    <property type="match status" value="1"/>
</dbReference>
<organism evidence="3 4">
    <name type="scientific">Collibacillus ludicampi</name>
    <dbReference type="NCBI Taxonomy" id="2771369"/>
    <lineage>
        <taxon>Bacteria</taxon>
        <taxon>Bacillati</taxon>
        <taxon>Bacillota</taxon>
        <taxon>Bacilli</taxon>
        <taxon>Bacillales</taxon>
        <taxon>Alicyclobacillaceae</taxon>
        <taxon>Collibacillus</taxon>
    </lineage>
</organism>
<sequence>MKRNKRLRRLGLLSATAMLCGLLFTTTSSAAIDRYTVQKGDTLWLISLKYHLKWQDIWQANKSQIPNPHLIYPGQVLAIPSANIQVSSYEQQVVDLCNAERTKNGLPPLSLNADLAHMAHVKAQDMRDKNYFDHNSPTYGSPFQMMKTFGISFSYAGENIAAGQPDPQSVVNSWMNSPGHRANILNRNYTRIGVGFVSGGTYRTYWVEEFIRP</sequence>